<feature type="signal peptide" evidence="1">
    <location>
        <begin position="1"/>
        <end position="23"/>
    </location>
</feature>
<evidence type="ECO:0000259" key="2">
    <source>
        <dbReference type="Pfam" id="PF09084"/>
    </source>
</evidence>
<reference evidence="4" key="1">
    <citation type="submission" date="2018-05" db="EMBL/GenBank/DDBJ databases">
        <title>Zavarzinia sp. HR-AS.</title>
        <authorList>
            <person name="Lee Y."/>
            <person name="Jeon C.O."/>
        </authorList>
    </citation>
    <scope>NUCLEOTIDE SEQUENCE [LARGE SCALE GENOMIC DNA]</scope>
    <source>
        <strain evidence="4">DSM 1231</strain>
    </source>
</reference>
<dbReference type="InterPro" id="IPR015168">
    <property type="entry name" value="SsuA/THI5"/>
</dbReference>
<keyword evidence="1" id="KW-0732">Signal</keyword>
<protein>
    <submittedName>
        <fullName evidence="3">Nitrate ABC transporter substrate-binding protein</fullName>
    </submittedName>
</protein>
<dbReference type="EMBL" id="QGLF01000003">
    <property type="protein sequence ID" value="PWR20728.1"/>
    <property type="molecule type" value="Genomic_DNA"/>
</dbReference>
<feature type="domain" description="SsuA/THI5-like" evidence="2">
    <location>
        <begin position="37"/>
        <end position="245"/>
    </location>
</feature>
<organism evidence="3 4">
    <name type="scientific">Zavarzinia compransoris</name>
    <dbReference type="NCBI Taxonomy" id="1264899"/>
    <lineage>
        <taxon>Bacteria</taxon>
        <taxon>Pseudomonadati</taxon>
        <taxon>Pseudomonadota</taxon>
        <taxon>Alphaproteobacteria</taxon>
        <taxon>Rhodospirillales</taxon>
        <taxon>Zavarziniaceae</taxon>
        <taxon>Zavarzinia</taxon>
    </lineage>
</organism>
<dbReference type="AlphaFoldDB" id="A0A317E0Z4"/>
<dbReference type="Proteomes" id="UP000246077">
    <property type="component" value="Unassembled WGS sequence"/>
</dbReference>
<evidence type="ECO:0000256" key="1">
    <source>
        <dbReference type="SAM" id="SignalP"/>
    </source>
</evidence>
<dbReference type="RefSeq" id="WP_109921372.1">
    <property type="nucleotide sequence ID" value="NZ_QGLF01000003.1"/>
</dbReference>
<dbReference type="SUPFAM" id="SSF53850">
    <property type="entry name" value="Periplasmic binding protein-like II"/>
    <property type="match status" value="1"/>
</dbReference>
<name>A0A317E0Z4_9PROT</name>
<evidence type="ECO:0000313" key="4">
    <source>
        <dbReference type="Proteomes" id="UP000246077"/>
    </source>
</evidence>
<comment type="caution">
    <text evidence="3">The sequence shown here is derived from an EMBL/GenBank/DDBJ whole genome shotgun (WGS) entry which is preliminary data.</text>
</comment>
<dbReference type="PANTHER" id="PTHR31528:SF3">
    <property type="entry name" value="THIAMINE BIOSYNTHESIS PROTEIN HI_0357-RELATED"/>
    <property type="match status" value="1"/>
</dbReference>
<dbReference type="Pfam" id="PF09084">
    <property type="entry name" value="NMT1"/>
    <property type="match status" value="1"/>
</dbReference>
<gene>
    <name evidence="3" type="ORF">DKG75_12080</name>
</gene>
<dbReference type="InterPro" id="IPR027939">
    <property type="entry name" value="NMT1/THI5"/>
</dbReference>
<feature type="chain" id="PRO_5016332828" evidence="1">
    <location>
        <begin position="24"/>
        <end position="328"/>
    </location>
</feature>
<dbReference type="GO" id="GO:0009228">
    <property type="term" value="P:thiamine biosynthetic process"/>
    <property type="evidence" value="ECO:0007669"/>
    <property type="project" value="InterPro"/>
</dbReference>
<proteinExistence type="predicted"/>
<dbReference type="PANTHER" id="PTHR31528">
    <property type="entry name" value="4-AMINO-5-HYDROXYMETHYL-2-METHYLPYRIMIDINE PHOSPHATE SYNTHASE THI11-RELATED"/>
    <property type="match status" value="1"/>
</dbReference>
<evidence type="ECO:0000313" key="3">
    <source>
        <dbReference type="EMBL" id="PWR20728.1"/>
    </source>
</evidence>
<dbReference type="OrthoDB" id="7431968at2"/>
<accession>A0A317E0Z4</accession>
<keyword evidence="4" id="KW-1185">Reference proteome</keyword>
<sequence>MTFGRLVLGALGLAVAVAAPALARDKVVFGTNWLAQAEHGGFYQALADGTYEKYGLDVEIRMGGPQVNHALLLAAGRVDFNMGGEGYGALNYVQNAIPVRAVASVFQKEPRVMIAHPETGVTDLASLKGRPILLSKDALTTYWLWMKRTQGLTDDQVRPYNFSPAPFLADKTMILQGYLSSEPYTVAQAGVKPVILLLADYGYDTYSTTIEARQETIDKNPDLVQRFVDATVIGWKTYLTGDPAKANAMIKAANPEMTDDQLAYAVKVLNEHGIVQSGDALTLGIGAMTDARWQSFFEGTVAAGIYPADLDVKKAYTLQFVNKGVGLP</sequence>
<dbReference type="Gene3D" id="3.40.190.10">
    <property type="entry name" value="Periplasmic binding protein-like II"/>
    <property type="match status" value="2"/>
</dbReference>